<evidence type="ECO:0000256" key="1">
    <source>
        <dbReference type="SAM" id="Phobius"/>
    </source>
</evidence>
<protein>
    <submittedName>
        <fullName evidence="2">Secreted protein</fullName>
    </submittedName>
</protein>
<comment type="caution">
    <text evidence="2">The sequence shown here is derived from an EMBL/GenBank/DDBJ whole genome shotgun (WGS) entry which is preliminary data.</text>
</comment>
<sequence>MLLSFVTLLQSAAPVAAVHAAATSPAAAQVAAQPNPQGALLIWGCILLVILMAFGSTAYHKLCTLNKKHHVIEWDNDSIYVWDDDDDYE</sequence>
<name>J9GRP2_9ZZZZ</name>
<keyword evidence="1" id="KW-0812">Transmembrane</keyword>
<feature type="transmembrane region" description="Helical" evidence="1">
    <location>
        <begin position="38"/>
        <end position="59"/>
    </location>
</feature>
<gene>
    <name evidence="2" type="ORF">EVA_00148</name>
</gene>
<organism evidence="2">
    <name type="scientific">gut metagenome</name>
    <dbReference type="NCBI Taxonomy" id="749906"/>
    <lineage>
        <taxon>unclassified sequences</taxon>
        <taxon>metagenomes</taxon>
        <taxon>organismal metagenomes</taxon>
    </lineage>
</organism>
<accession>J9GRP2</accession>
<reference evidence="2" key="1">
    <citation type="journal article" date="2012" name="PLoS ONE">
        <title>Gene sets for utilization of primary and secondary nutrition supplies in the distal gut of endangered iberian lynx.</title>
        <authorList>
            <person name="Alcaide M."/>
            <person name="Messina E."/>
            <person name="Richter M."/>
            <person name="Bargiela R."/>
            <person name="Peplies J."/>
            <person name="Huws S.A."/>
            <person name="Newbold C.J."/>
            <person name="Golyshin P.N."/>
            <person name="Simon M.A."/>
            <person name="Lopez G."/>
            <person name="Yakimov M.M."/>
            <person name="Ferrer M."/>
        </authorList>
    </citation>
    <scope>NUCLEOTIDE SEQUENCE</scope>
</reference>
<dbReference type="EMBL" id="AMCI01000004">
    <property type="protein sequence ID" value="EJX11117.1"/>
    <property type="molecule type" value="Genomic_DNA"/>
</dbReference>
<dbReference type="AlphaFoldDB" id="J9GRP2"/>
<evidence type="ECO:0000313" key="2">
    <source>
        <dbReference type="EMBL" id="EJX11117.1"/>
    </source>
</evidence>
<keyword evidence="1" id="KW-1133">Transmembrane helix</keyword>
<keyword evidence="1" id="KW-0472">Membrane</keyword>
<proteinExistence type="predicted"/>